<protein>
    <submittedName>
        <fullName evidence="1">Uncharacterized protein</fullName>
    </submittedName>
</protein>
<accession>A0A1V4HS57</accession>
<dbReference type="RefSeq" id="WP_079408757.1">
    <property type="nucleotide sequence ID" value="NZ_MBTG01000001.1"/>
</dbReference>
<evidence type="ECO:0000313" key="2">
    <source>
        <dbReference type="Proteomes" id="UP000190626"/>
    </source>
</evidence>
<dbReference type="AlphaFoldDB" id="A0A1V4HS57"/>
<comment type="caution">
    <text evidence="1">The sequence shown here is derived from an EMBL/GenBank/DDBJ whole genome shotgun (WGS) entry which is preliminary data.</text>
</comment>
<keyword evidence="2" id="KW-1185">Reference proteome</keyword>
<dbReference type="EMBL" id="MBTG01000001">
    <property type="protein sequence ID" value="OPH61761.1"/>
    <property type="molecule type" value="Genomic_DNA"/>
</dbReference>
<gene>
    <name evidence="1" type="ORF">BC351_00525</name>
</gene>
<dbReference type="STRING" id="1469647.BC351_00525"/>
<evidence type="ECO:0000313" key="1">
    <source>
        <dbReference type="EMBL" id="OPH61761.1"/>
    </source>
</evidence>
<reference evidence="2" key="1">
    <citation type="submission" date="2016-07" db="EMBL/GenBank/DDBJ databases">
        <authorList>
            <person name="Florea S."/>
            <person name="Webb J.S."/>
            <person name="Jaromczyk J."/>
            <person name="Schardl C.L."/>
        </authorList>
    </citation>
    <scope>NUCLEOTIDE SEQUENCE [LARGE SCALE GENOMIC DNA]</scope>
    <source>
        <strain evidence="2">CY1</strain>
    </source>
</reference>
<proteinExistence type="predicted"/>
<organism evidence="1 2">
    <name type="scientific">Paenibacillus ferrarius</name>
    <dbReference type="NCBI Taxonomy" id="1469647"/>
    <lineage>
        <taxon>Bacteria</taxon>
        <taxon>Bacillati</taxon>
        <taxon>Bacillota</taxon>
        <taxon>Bacilli</taxon>
        <taxon>Bacillales</taxon>
        <taxon>Paenibacillaceae</taxon>
        <taxon>Paenibacillus</taxon>
    </lineage>
</organism>
<name>A0A1V4HS57_9BACL</name>
<sequence>MNLYVNHQKKIICETVKEINCPDVSGIGKIESEYKGVKELQAKMFVEKEGFRKVTTKEFRDLLKAH</sequence>
<dbReference type="Proteomes" id="UP000190626">
    <property type="component" value="Unassembled WGS sequence"/>
</dbReference>